<reference evidence="1 2" key="1">
    <citation type="submission" date="2019-01" db="EMBL/GenBank/DDBJ databases">
        <title>Draft genome sequences of the type strains of six Macrococcus species.</title>
        <authorList>
            <person name="Mazhar S."/>
            <person name="Altermann E."/>
            <person name="Hill C."/>
            <person name="Mcauliffe O."/>
        </authorList>
    </citation>
    <scope>NUCLEOTIDE SEQUENCE [LARGE SCALE GENOMIC DNA]</scope>
    <source>
        <strain evidence="1 2">CCM4811</strain>
    </source>
</reference>
<dbReference type="Proteomes" id="UP000295310">
    <property type="component" value="Unassembled WGS sequence"/>
</dbReference>
<keyword evidence="2" id="KW-1185">Reference proteome</keyword>
<evidence type="ECO:0000313" key="2">
    <source>
        <dbReference type="Proteomes" id="UP000295310"/>
    </source>
</evidence>
<dbReference type="RefSeq" id="WP_133432234.1">
    <property type="nucleotide sequence ID" value="NZ_SCWA01000012.1"/>
</dbReference>
<evidence type="ECO:0000313" key="1">
    <source>
        <dbReference type="EMBL" id="TDL96706.1"/>
    </source>
</evidence>
<gene>
    <name evidence="1" type="ORF">ERX27_07575</name>
</gene>
<comment type="caution">
    <text evidence="1">The sequence shown here is derived from an EMBL/GenBank/DDBJ whole genome shotgun (WGS) entry which is preliminary data.</text>
</comment>
<organism evidence="1 2">
    <name type="scientific">Macrococcus brunensis</name>
    <dbReference type="NCBI Taxonomy" id="198483"/>
    <lineage>
        <taxon>Bacteria</taxon>
        <taxon>Bacillati</taxon>
        <taxon>Bacillota</taxon>
        <taxon>Bacilli</taxon>
        <taxon>Bacillales</taxon>
        <taxon>Staphylococcaceae</taxon>
        <taxon>Macrococcus</taxon>
    </lineage>
</organism>
<proteinExistence type="predicted"/>
<dbReference type="OrthoDB" id="5432268at2"/>
<accession>A0A4R6BCX6</accession>
<name>A0A4R6BCX6_9STAP</name>
<protein>
    <submittedName>
        <fullName evidence="1">Uncharacterized protein</fullName>
    </submittedName>
</protein>
<sequence>MIKEAMQYIAQHTNRQYRVGDRTFLIVDERLQEVTEPTATAFKIATLSGLVDYLNSDFDTDQEQVKLSVVVHDHRTVKVMGQLNDNADRDQFLVVEAELPAVTLGSYLELEEFNVQMQSVFVPNEETANVLRLVGNIRSENVRNQSDNGITQSVEVRQGIATVGSEQVPNPVHLKPFRTFTEVAQPESAFVFRLREGRNGVEAALFEADGGAWKNMARKSIADYLRENIDRKNVTILS</sequence>
<dbReference type="EMBL" id="SCWA01000012">
    <property type="protein sequence ID" value="TDL96706.1"/>
    <property type="molecule type" value="Genomic_DNA"/>
</dbReference>
<dbReference type="AlphaFoldDB" id="A0A4R6BCX6"/>